<evidence type="ECO:0000313" key="1">
    <source>
        <dbReference type="Proteomes" id="UP000887579"/>
    </source>
</evidence>
<evidence type="ECO:0000313" key="2">
    <source>
        <dbReference type="WBParaSite" id="ES5_v2.g9344.t1"/>
    </source>
</evidence>
<name>A0AC34GW98_9BILA</name>
<accession>A0AC34GW98</accession>
<dbReference type="WBParaSite" id="ES5_v2.g9344.t1">
    <property type="protein sequence ID" value="ES5_v2.g9344.t1"/>
    <property type="gene ID" value="ES5_v2.g9344"/>
</dbReference>
<protein>
    <submittedName>
        <fullName evidence="2">Peptidase S8/S53 domain-containing protein</fullName>
    </submittedName>
</protein>
<organism evidence="1 2">
    <name type="scientific">Panagrolaimus sp. ES5</name>
    <dbReference type="NCBI Taxonomy" id="591445"/>
    <lineage>
        <taxon>Eukaryota</taxon>
        <taxon>Metazoa</taxon>
        <taxon>Ecdysozoa</taxon>
        <taxon>Nematoda</taxon>
        <taxon>Chromadorea</taxon>
        <taxon>Rhabditida</taxon>
        <taxon>Tylenchina</taxon>
        <taxon>Panagrolaimomorpha</taxon>
        <taxon>Panagrolaimoidea</taxon>
        <taxon>Panagrolaimidae</taxon>
        <taxon>Panagrolaimus</taxon>
    </lineage>
</organism>
<reference evidence="2" key="1">
    <citation type="submission" date="2022-11" db="UniProtKB">
        <authorList>
            <consortium name="WormBaseParasite"/>
        </authorList>
    </citation>
    <scope>IDENTIFICATION</scope>
</reference>
<sequence>MAKLFDTILLAPNESYENANDYSNSANSLILSINRMLTNSPSNVKYFDGLNIALLGKSLNCELRNNNDAGGITDLGNSFAENSSNDKFVASIFINAKTVCEAKATRVFYTIYRNSKFFVGDDKNGNGIISSSSAYHQINKNSAKFSAATTSKTVLNLPQSCKRGLLETDGRVVSATALKGTQKEGFKVIHSFERDNEAKIMVNIKYSEDHSSYLRNLSQNNAVICVLIMTIRRFPILEKYFTVNRVKIINRSNTPNIKTRLLVLFLTQFNLGAPWLLQYFTLFSPSATVWHFLFVIFNGSQGIVIFIAFIYRCYIESKLRKVKENTIQNWKKSRIHPVGIVKNNNDNDLQKPEIYENANNESIKNDENCIQIISRVPSQVVTDKSETDMKQTNGKRKFNDKAQEKPKQQQKSEGEYLKANGGLKSDRLRVENSIASENDSVLKMPDIELLHDSKQDNKQNNKQNNLAHPSFVGSKARHITSEDYLADISQDEESPENKTNNNISNAQILLPHKKSPNLLNFNYIIDRVGSREEFLKKYPEYDGRGIKIAIIDHVIDVSLPGMQITSTGLPKIIDCFDFTGTGNVDTSFITKTNENNSITLLSGREIQIPQNWKNPCNEWHLGKKFLHEIFSLLLEELEEKNNENEIQKEQNNIPQNWKNPLNEWHLGKKFLHEIFSLLLEELVEKNNENEIQKEPNECFAKKLSNNYNFDFIVWNNGKKWQACIINALLIDIKKAKILTNFHDEHKFCNILENVSCCITIQNDGNFLKLFIPSHYHGSSVAQVAAAYFPNEPEKDGLAPGAQIISMEVLSAGKRGVCIL</sequence>
<dbReference type="Proteomes" id="UP000887579">
    <property type="component" value="Unplaced"/>
</dbReference>
<proteinExistence type="predicted"/>